<sequence length="90" mass="9929">MGCETAICSFSFFVSYNSTSVLASVAYQGWDALLIPGWRSLSLVGEEIDGVLQEFLVSTFIRYLDRKVVLNTPLSLCERAEGKPAYLPST</sequence>
<evidence type="ECO:0000313" key="2">
    <source>
        <dbReference type="Proteomes" id="UP001595075"/>
    </source>
</evidence>
<reference evidence="1 2" key="1">
    <citation type="journal article" date="2024" name="Commun. Biol.">
        <title>Comparative genomic analysis of thermophilic fungi reveals convergent evolutionary adaptations and gene losses.</title>
        <authorList>
            <person name="Steindorff A.S."/>
            <person name="Aguilar-Pontes M.V."/>
            <person name="Robinson A.J."/>
            <person name="Andreopoulos B."/>
            <person name="LaButti K."/>
            <person name="Kuo A."/>
            <person name="Mondo S."/>
            <person name="Riley R."/>
            <person name="Otillar R."/>
            <person name="Haridas S."/>
            <person name="Lipzen A."/>
            <person name="Grimwood J."/>
            <person name="Schmutz J."/>
            <person name="Clum A."/>
            <person name="Reid I.D."/>
            <person name="Moisan M.C."/>
            <person name="Butler G."/>
            <person name="Nguyen T.T.M."/>
            <person name="Dewar K."/>
            <person name="Conant G."/>
            <person name="Drula E."/>
            <person name="Henrissat B."/>
            <person name="Hansel C."/>
            <person name="Singer S."/>
            <person name="Hutchinson M.I."/>
            <person name="de Vries R.P."/>
            <person name="Natvig D.O."/>
            <person name="Powell A.J."/>
            <person name="Tsang A."/>
            <person name="Grigoriev I.V."/>
        </authorList>
    </citation>
    <scope>NUCLEOTIDE SEQUENCE [LARGE SCALE GENOMIC DNA]</scope>
    <source>
        <strain evidence="1 2">CBS 494.80</strain>
    </source>
</reference>
<dbReference type="EMBL" id="JAZHXI010000015">
    <property type="protein sequence ID" value="KAL2063737.1"/>
    <property type="molecule type" value="Genomic_DNA"/>
</dbReference>
<dbReference type="Proteomes" id="UP001595075">
    <property type="component" value="Unassembled WGS sequence"/>
</dbReference>
<comment type="caution">
    <text evidence="1">The sequence shown here is derived from an EMBL/GenBank/DDBJ whole genome shotgun (WGS) entry which is preliminary data.</text>
</comment>
<keyword evidence="2" id="KW-1185">Reference proteome</keyword>
<protein>
    <submittedName>
        <fullName evidence="1">Uncharacterized protein</fullName>
    </submittedName>
</protein>
<evidence type="ECO:0000313" key="1">
    <source>
        <dbReference type="EMBL" id="KAL2063737.1"/>
    </source>
</evidence>
<accession>A0ABR4C2G9</accession>
<gene>
    <name evidence="1" type="ORF">VTL71DRAFT_5542</name>
</gene>
<name>A0ABR4C2G9_9HELO</name>
<proteinExistence type="predicted"/>
<organism evidence="1 2">
    <name type="scientific">Oculimacula yallundae</name>
    <dbReference type="NCBI Taxonomy" id="86028"/>
    <lineage>
        <taxon>Eukaryota</taxon>
        <taxon>Fungi</taxon>
        <taxon>Dikarya</taxon>
        <taxon>Ascomycota</taxon>
        <taxon>Pezizomycotina</taxon>
        <taxon>Leotiomycetes</taxon>
        <taxon>Helotiales</taxon>
        <taxon>Ploettnerulaceae</taxon>
        <taxon>Oculimacula</taxon>
    </lineage>
</organism>